<organism evidence="6 7">
    <name type="scientific">Enhygromyxa salina</name>
    <dbReference type="NCBI Taxonomy" id="215803"/>
    <lineage>
        <taxon>Bacteria</taxon>
        <taxon>Pseudomonadati</taxon>
        <taxon>Myxococcota</taxon>
        <taxon>Polyangia</taxon>
        <taxon>Nannocystales</taxon>
        <taxon>Nannocystaceae</taxon>
        <taxon>Enhygromyxa</taxon>
    </lineage>
</organism>
<evidence type="ECO:0000313" key="7">
    <source>
        <dbReference type="Proteomes" id="UP000237968"/>
    </source>
</evidence>
<keyword evidence="7" id="KW-1185">Reference proteome</keyword>
<evidence type="ECO:0000256" key="3">
    <source>
        <dbReference type="ARBA" id="ARBA00023157"/>
    </source>
</evidence>
<dbReference type="PANTHER" id="PTHR13887:SF14">
    <property type="entry name" value="DISULFIDE BOND FORMATION PROTEIN D"/>
    <property type="match status" value="1"/>
</dbReference>
<dbReference type="EMBL" id="PVNK01000138">
    <property type="protein sequence ID" value="PRQ00038.1"/>
    <property type="molecule type" value="Genomic_DNA"/>
</dbReference>
<keyword evidence="1" id="KW-0732">Signal</keyword>
<dbReference type="GO" id="GO:0016491">
    <property type="term" value="F:oxidoreductase activity"/>
    <property type="evidence" value="ECO:0007669"/>
    <property type="project" value="UniProtKB-KW"/>
</dbReference>
<evidence type="ECO:0000313" key="6">
    <source>
        <dbReference type="EMBL" id="PRQ00038.1"/>
    </source>
</evidence>
<dbReference type="Proteomes" id="UP000237968">
    <property type="component" value="Unassembled WGS sequence"/>
</dbReference>
<dbReference type="SUPFAM" id="SSF52833">
    <property type="entry name" value="Thioredoxin-like"/>
    <property type="match status" value="1"/>
</dbReference>
<keyword evidence="2" id="KW-0560">Oxidoreductase</keyword>
<gene>
    <name evidence="6" type="ORF">ENSA5_28520</name>
</gene>
<keyword evidence="4" id="KW-0676">Redox-active center</keyword>
<reference evidence="6 7" key="1">
    <citation type="submission" date="2018-03" db="EMBL/GenBank/DDBJ databases">
        <title>Draft Genome Sequences of the Obligatory Marine Myxobacteria Enhygromyxa salina SWB005.</title>
        <authorList>
            <person name="Poehlein A."/>
            <person name="Moghaddam J.A."/>
            <person name="Harms H."/>
            <person name="Alanjari M."/>
            <person name="Koenig G.M."/>
            <person name="Daniel R."/>
            <person name="Schaeberle T.F."/>
        </authorList>
    </citation>
    <scope>NUCLEOTIDE SEQUENCE [LARGE SCALE GENOMIC DNA]</scope>
    <source>
        <strain evidence="6 7">SWB005</strain>
    </source>
</reference>
<evidence type="ECO:0000259" key="5">
    <source>
        <dbReference type="Pfam" id="PF01323"/>
    </source>
</evidence>
<feature type="domain" description="DSBA-like thioredoxin" evidence="5">
    <location>
        <begin position="4"/>
        <end position="145"/>
    </location>
</feature>
<dbReference type="InterPro" id="IPR036249">
    <property type="entry name" value="Thioredoxin-like_sf"/>
</dbReference>
<dbReference type="InterPro" id="IPR001853">
    <property type="entry name" value="DSBA-like_thioredoxin_dom"/>
</dbReference>
<dbReference type="AlphaFoldDB" id="A0A2S9Y4L2"/>
<comment type="caution">
    <text evidence="6">The sequence shown here is derived from an EMBL/GenBank/DDBJ whole genome shotgun (WGS) entry which is preliminary data.</text>
</comment>
<protein>
    <submittedName>
        <fullName evidence="6">DSBA-like thioredoxin domain protein</fullName>
    </submittedName>
</protein>
<dbReference type="PANTHER" id="PTHR13887">
    <property type="entry name" value="GLUTATHIONE S-TRANSFERASE KAPPA"/>
    <property type="match status" value="1"/>
</dbReference>
<evidence type="ECO:0000256" key="1">
    <source>
        <dbReference type="ARBA" id="ARBA00022729"/>
    </source>
</evidence>
<dbReference type="Gene3D" id="3.40.30.10">
    <property type="entry name" value="Glutaredoxin"/>
    <property type="match status" value="1"/>
</dbReference>
<evidence type="ECO:0000256" key="4">
    <source>
        <dbReference type="ARBA" id="ARBA00023284"/>
    </source>
</evidence>
<proteinExistence type="predicted"/>
<sequence>MCGDFDCPYSKRSTATLEQLLKDHKSDLAVYFRHHPLPMHQHARAAHRAAVAAENQGKFWDMFDLLYADPKKRSDAELEDMAKQLGLDIERFRKDVAAQKTEERIDEQLQFCERDLDVRGTPTFFINGRPLTGAIPIANFEAIIQEELAGKGPP</sequence>
<evidence type="ECO:0000256" key="2">
    <source>
        <dbReference type="ARBA" id="ARBA00023002"/>
    </source>
</evidence>
<accession>A0A2S9Y4L2</accession>
<name>A0A2S9Y4L2_9BACT</name>
<keyword evidence="3" id="KW-1015">Disulfide bond</keyword>
<dbReference type="Pfam" id="PF01323">
    <property type="entry name" value="DSBA"/>
    <property type="match status" value="1"/>
</dbReference>